<dbReference type="InterPro" id="IPR003594">
    <property type="entry name" value="HATPase_dom"/>
</dbReference>
<comment type="caution">
    <text evidence="15">The sequence shown here is derived from an EMBL/GenBank/DDBJ whole genome shotgun (WGS) entry which is preliminary data.</text>
</comment>
<dbReference type="InterPro" id="IPR036097">
    <property type="entry name" value="HisK_dim/P_sf"/>
</dbReference>
<dbReference type="InterPro" id="IPR013655">
    <property type="entry name" value="PAS_fold_3"/>
</dbReference>
<evidence type="ECO:0000256" key="3">
    <source>
        <dbReference type="ARBA" id="ARBA00012438"/>
    </source>
</evidence>
<evidence type="ECO:0000256" key="6">
    <source>
        <dbReference type="ARBA" id="ARBA00022692"/>
    </source>
</evidence>
<protein>
    <recommendedName>
        <fullName evidence="3">histidine kinase</fullName>
        <ecNumber evidence="3">2.7.13.3</ecNumber>
    </recommendedName>
</protein>
<dbReference type="Pfam" id="PF00512">
    <property type="entry name" value="HisKA"/>
    <property type="match status" value="1"/>
</dbReference>
<dbReference type="InterPro" id="IPR004358">
    <property type="entry name" value="Sig_transdc_His_kin-like_C"/>
</dbReference>
<evidence type="ECO:0000259" key="13">
    <source>
        <dbReference type="PROSITE" id="PS50113"/>
    </source>
</evidence>
<evidence type="ECO:0000313" key="16">
    <source>
        <dbReference type="Proteomes" id="UP000294662"/>
    </source>
</evidence>
<evidence type="ECO:0000259" key="14">
    <source>
        <dbReference type="PROSITE" id="PS50839"/>
    </source>
</evidence>
<keyword evidence="10 11" id="KW-0472">Membrane</keyword>
<sequence length="815" mass="89843">MPSHHSARLFQTVILILFLGLSYLSFVLVHTIAQSRSEESFQVLADQILTSVDRRLEGYGRILDGVSGLVMASDVVTAADMEVYAKSLDIPGDLFVLDAIGLTSAGSADTGTGDGGFTHIGGMSQLSTASPGLAEDDFIVQYVEPLAAHEKLVGLNFTSNSELMSVAKRSREAGETLATMHFPGRSLQNSHSQIFLLKPIYQSSQDAKVFLGFAFAVLNIENAFKNLTPSQDKFLKLHVESGADSFRDPLEIMPASTTTAPGYVHRQSIEKFGQTFSLSMSSTPQFEAIQPFRARWIVLALGLFITALVSATMHVLIKKNIAISAAVTQKSRDLETQIQENRCILENAMLPIVSVSKTGQIIHCNEAALKLLAHLNGPANMDGKMINDLLPNFDMQGADGWSKVVISPRTGPSESSTIEIEKKTWFTADGEERVALLMRDITVSERLTQEIAEAEQRWNLALMSAEIGVFDICLETRTSVVSDIWLKTLKIPPLPGCNNPYQQQMAKIHPDDLAILKNAEDHCIKGHTERATARFRVNVEKDEWRWIETDAVVVKRAPDGTALRMLGIQKDVTERFKLEQMKRDFVATVSHELRTPLTSIKGAIGLLQAQLKGVEISGVDRLVYIASSNSDRLLSLVNDILDLEKLNAGRMKQDLKAVNLNEIMTLASKQVEPYASQWNVEVEVVEHEVDRHIWADKKRVIQIISNLLSNACKFSDTGTAVRLTAEVMNAHTKISVSNFGPGIPEKFRSTIFQPFSQADNSDTRQRGGTGLGLSISRRLIEDMGGTVGFESEPGKETVFWFTCPLADDLEIVRVA</sequence>
<dbReference type="SUPFAM" id="SSF55874">
    <property type="entry name" value="ATPase domain of HSP90 chaperone/DNA topoisomerase II/histidine kinase"/>
    <property type="match status" value="1"/>
</dbReference>
<keyword evidence="16" id="KW-1185">Reference proteome</keyword>
<dbReference type="GO" id="GO:0005886">
    <property type="term" value="C:plasma membrane"/>
    <property type="evidence" value="ECO:0007669"/>
    <property type="project" value="TreeGrafter"/>
</dbReference>
<evidence type="ECO:0000256" key="1">
    <source>
        <dbReference type="ARBA" id="ARBA00000085"/>
    </source>
</evidence>
<dbReference type="InterPro" id="IPR035965">
    <property type="entry name" value="PAS-like_dom_sf"/>
</dbReference>
<dbReference type="InterPro" id="IPR006189">
    <property type="entry name" value="CHASE_dom"/>
</dbReference>
<dbReference type="PROSITE" id="PS50839">
    <property type="entry name" value="CHASE"/>
    <property type="match status" value="1"/>
</dbReference>
<comment type="catalytic activity">
    <reaction evidence="1">
        <text>ATP + protein L-histidine = ADP + protein N-phospho-L-histidine.</text>
        <dbReference type="EC" id="2.7.13.3"/>
    </reaction>
</comment>
<dbReference type="Gene3D" id="3.30.565.10">
    <property type="entry name" value="Histidine kinase-like ATPase, C-terminal domain"/>
    <property type="match status" value="1"/>
</dbReference>
<dbReference type="Gene3D" id="3.30.450.20">
    <property type="entry name" value="PAS domain"/>
    <property type="match status" value="2"/>
</dbReference>
<dbReference type="FunFam" id="3.30.565.10:FF:000006">
    <property type="entry name" value="Sensor histidine kinase WalK"/>
    <property type="match status" value="1"/>
</dbReference>
<evidence type="ECO:0000256" key="8">
    <source>
        <dbReference type="ARBA" id="ARBA00022989"/>
    </source>
</evidence>
<dbReference type="GO" id="GO:0000155">
    <property type="term" value="F:phosphorelay sensor kinase activity"/>
    <property type="evidence" value="ECO:0007669"/>
    <property type="project" value="InterPro"/>
</dbReference>
<dbReference type="PROSITE" id="PS50109">
    <property type="entry name" value="HIS_KIN"/>
    <property type="match status" value="1"/>
</dbReference>
<feature type="domain" description="Histidine kinase" evidence="12">
    <location>
        <begin position="588"/>
        <end position="807"/>
    </location>
</feature>
<evidence type="ECO:0000256" key="11">
    <source>
        <dbReference type="SAM" id="Phobius"/>
    </source>
</evidence>
<dbReference type="SMART" id="SM01079">
    <property type="entry name" value="CHASE"/>
    <property type="match status" value="1"/>
</dbReference>
<dbReference type="FunFam" id="1.10.287.130:FF:000001">
    <property type="entry name" value="Two-component sensor histidine kinase"/>
    <property type="match status" value="1"/>
</dbReference>
<evidence type="ECO:0000256" key="7">
    <source>
        <dbReference type="ARBA" id="ARBA00022777"/>
    </source>
</evidence>
<comment type="subcellular location">
    <subcellularLocation>
        <location evidence="2">Membrane</location>
    </subcellularLocation>
</comment>
<dbReference type="PANTHER" id="PTHR43047:SF72">
    <property type="entry name" value="OSMOSENSING HISTIDINE PROTEIN KINASE SLN1"/>
    <property type="match status" value="1"/>
</dbReference>
<feature type="transmembrane region" description="Helical" evidence="11">
    <location>
        <begin position="12"/>
        <end position="33"/>
    </location>
</feature>
<dbReference type="CDD" id="cd00082">
    <property type="entry name" value="HisKA"/>
    <property type="match status" value="1"/>
</dbReference>
<feature type="domain" description="CHASE" evidence="14">
    <location>
        <begin position="135"/>
        <end position="227"/>
    </location>
</feature>
<dbReference type="SUPFAM" id="SSF55785">
    <property type="entry name" value="PYP-like sensor domain (PAS domain)"/>
    <property type="match status" value="2"/>
</dbReference>
<feature type="domain" description="PAC" evidence="13">
    <location>
        <begin position="531"/>
        <end position="584"/>
    </location>
</feature>
<keyword evidence="7" id="KW-0418">Kinase</keyword>
<dbReference type="Pfam" id="PF08447">
    <property type="entry name" value="PAS_3"/>
    <property type="match status" value="1"/>
</dbReference>
<dbReference type="EMBL" id="SMFP01000007">
    <property type="protein sequence ID" value="TDE37570.1"/>
    <property type="molecule type" value="Genomic_DNA"/>
</dbReference>
<dbReference type="SUPFAM" id="SSF47384">
    <property type="entry name" value="Homodimeric domain of signal transducing histidine kinase"/>
    <property type="match status" value="1"/>
</dbReference>
<feature type="transmembrane region" description="Helical" evidence="11">
    <location>
        <begin position="296"/>
        <end position="317"/>
    </location>
</feature>
<evidence type="ECO:0000256" key="4">
    <source>
        <dbReference type="ARBA" id="ARBA00022553"/>
    </source>
</evidence>
<dbReference type="Proteomes" id="UP000294662">
    <property type="component" value="Unassembled WGS sequence"/>
</dbReference>
<dbReference type="InterPro" id="IPR036890">
    <property type="entry name" value="HATPase_C_sf"/>
</dbReference>
<dbReference type="SMART" id="SM00387">
    <property type="entry name" value="HATPase_c"/>
    <property type="match status" value="1"/>
</dbReference>
<dbReference type="PANTHER" id="PTHR43047">
    <property type="entry name" value="TWO-COMPONENT HISTIDINE PROTEIN KINASE"/>
    <property type="match status" value="1"/>
</dbReference>
<dbReference type="GO" id="GO:0009927">
    <property type="term" value="F:histidine phosphotransfer kinase activity"/>
    <property type="evidence" value="ECO:0007669"/>
    <property type="project" value="TreeGrafter"/>
</dbReference>
<dbReference type="InterPro" id="IPR042240">
    <property type="entry name" value="CHASE_sf"/>
</dbReference>
<dbReference type="OrthoDB" id="7179697at2"/>
<keyword evidence="6 11" id="KW-0812">Transmembrane</keyword>
<keyword evidence="4" id="KW-0597">Phosphoprotein</keyword>
<accession>A0A4R5ESE4</accession>
<dbReference type="PRINTS" id="PR00344">
    <property type="entry name" value="BCTRLSENSOR"/>
</dbReference>
<evidence type="ECO:0000256" key="10">
    <source>
        <dbReference type="ARBA" id="ARBA00023136"/>
    </source>
</evidence>
<dbReference type="Pfam" id="PF02518">
    <property type="entry name" value="HATPase_c"/>
    <property type="match status" value="1"/>
</dbReference>
<evidence type="ECO:0000313" key="15">
    <source>
        <dbReference type="EMBL" id="TDE37570.1"/>
    </source>
</evidence>
<keyword evidence="8 11" id="KW-1133">Transmembrane helix</keyword>
<dbReference type="SMART" id="SM00388">
    <property type="entry name" value="HisKA"/>
    <property type="match status" value="1"/>
</dbReference>
<evidence type="ECO:0000259" key="12">
    <source>
        <dbReference type="PROSITE" id="PS50109"/>
    </source>
</evidence>
<keyword evidence="5" id="KW-0808">Transferase</keyword>
<organism evidence="15 16">
    <name type="scientific">Antarcticimicrobium sediminis</name>
    <dbReference type="NCBI Taxonomy" id="2546227"/>
    <lineage>
        <taxon>Bacteria</taxon>
        <taxon>Pseudomonadati</taxon>
        <taxon>Pseudomonadota</taxon>
        <taxon>Alphaproteobacteria</taxon>
        <taxon>Rhodobacterales</taxon>
        <taxon>Paracoccaceae</taxon>
        <taxon>Antarcticimicrobium</taxon>
    </lineage>
</organism>
<dbReference type="EC" id="2.7.13.3" evidence="3"/>
<dbReference type="InterPro" id="IPR000700">
    <property type="entry name" value="PAS-assoc_C"/>
</dbReference>
<reference evidence="15 16" key="1">
    <citation type="submission" date="2019-03" db="EMBL/GenBank/DDBJ databases">
        <authorList>
            <person name="Zhang S."/>
        </authorList>
    </citation>
    <scope>NUCLEOTIDE SEQUENCE [LARGE SCALE GENOMIC DNA]</scope>
    <source>
        <strain evidence="15 16">S4J41</strain>
    </source>
</reference>
<dbReference type="AlphaFoldDB" id="A0A4R5ESE4"/>
<dbReference type="Gene3D" id="1.10.287.130">
    <property type="match status" value="1"/>
</dbReference>
<dbReference type="Gene3D" id="3.30.450.350">
    <property type="entry name" value="CHASE domain"/>
    <property type="match status" value="1"/>
</dbReference>
<dbReference type="InterPro" id="IPR005467">
    <property type="entry name" value="His_kinase_dom"/>
</dbReference>
<dbReference type="CDD" id="cd16922">
    <property type="entry name" value="HATPase_EvgS-ArcB-TorS-like"/>
    <property type="match status" value="1"/>
</dbReference>
<evidence type="ECO:0000256" key="9">
    <source>
        <dbReference type="ARBA" id="ARBA00023012"/>
    </source>
</evidence>
<evidence type="ECO:0000256" key="2">
    <source>
        <dbReference type="ARBA" id="ARBA00004370"/>
    </source>
</evidence>
<proteinExistence type="predicted"/>
<evidence type="ECO:0000256" key="5">
    <source>
        <dbReference type="ARBA" id="ARBA00022679"/>
    </source>
</evidence>
<name>A0A4R5ESE4_9RHOB</name>
<dbReference type="Pfam" id="PF03924">
    <property type="entry name" value="CHASE"/>
    <property type="match status" value="1"/>
</dbReference>
<dbReference type="PROSITE" id="PS50113">
    <property type="entry name" value="PAC"/>
    <property type="match status" value="1"/>
</dbReference>
<keyword evidence="9" id="KW-0902">Two-component regulatory system</keyword>
<gene>
    <name evidence="15" type="ORF">E1B25_11610</name>
</gene>
<dbReference type="InterPro" id="IPR003661">
    <property type="entry name" value="HisK_dim/P_dom"/>
</dbReference>